<evidence type="ECO:0000259" key="7">
    <source>
        <dbReference type="Pfam" id="PF23722"/>
    </source>
</evidence>
<dbReference type="Gene3D" id="2.130.10.130">
    <property type="entry name" value="Integrin alpha, N-terminal"/>
    <property type="match status" value="1"/>
</dbReference>
<proteinExistence type="predicted"/>
<dbReference type="InterPro" id="IPR056376">
    <property type="entry name" value="DEX1_C"/>
</dbReference>
<dbReference type="PANTHER" id="PTHR21419:SF23">
    <property type="entry name" value="PROTEIN DEFECTIVE IN EXINE FORMATION 1"/>
    <property type="match status" value="1"/>
</dbReference>
<keyword evidence="2 6" id="KW-0812">Transmembrane</keyword>
<evidence type="ECO:0000256" key="6">
    <source>
        <dbReference type="SAM" id="Phobius"/>
    </source>
</evidence>
<feature type="transmembrane region" description="Helical" evidence="6">
    <location>
        <begin position="1135"/>
        <end position="1153"/>
    </location>
</feature>
<dbReference type="InterPro" id="IPR045232">
    <property type="entry name" value="FAM234"/>
</dbReference>
<feature type="compositionally biased region" description="Basic and acidic residues" evidence="5">
    <location>
        <begin position="80"/>
        <end position="89"/>
    </location>
</feature>
<keyword evidence="3 6" id="KW-1133">Transmembrane helix</keyword>
<feature type="region of interest" description="Disordered" evidence="5">
    <location>
        <begin position="907"/>
        <end position="934"/>
    </location>
</feature>
<gene>
    <name evidence="8" type="ORF">PAUS00366_LOCUS8229</name>
    <name evidence="9" type="ORF">PAUS00366_LOCUS8230</name>
</gene>
<feature type="compositionally biased region" description="Low complexity" evidence="5">
    <location>
        <begin position="15"/>
        <end position="29"/>
    </location>
</feature>
<dbReference type="Pfam" id="PF23722">
    <property type="entry name" value="Beta-sand_DEX1"/>
    <property type="match status" value="1"/>
</dbReference>
<feature type="compositionally biased region" description="Basic and acidic residues" evidence="5">
    <location>
        <begin position="516"/>
        <end position="531"/>
    </location>
</feature>
<feature type="compositionally biased region" description="Basic and acidic residues" evidence="5">
    <location>
        <begin position="915"/>
        <end position="926"/>
    </location>
</feature>
<name>A0A6U9Y2G2_9STRA</name>
<protein>
    <recommendedName>
        <fullName evidence="7">DEX1 C-terminal domain-containing protein</fullName>
    </recommendedName>
</protein>
<dbReference type="InterPro" id="IPR028994">
    <property type="entry name" value="Integrin_alpha_N"/>
</dbReference>
<feature type="region of interest" description="Disordered" evidence="5">
    <location>
        <begin position="454"/>
        <end position="551"/>
    </location>
</feature>
<evidence type="ECO:0000313" key="8">
    <source>
        <dbReference type="EMBL" id="CAE0715477.1"/>
    </source>
</evidence>
<comment type="subcellular location">
    <subcellularLocation>
        <location evidence="1">Membrane</location>
        <topology evidence="1">Single-pass membrane protein</topology>
    </subcellularLocation>
</comment>
<evidence type="ECO:0000313" key="9">
    <source>
        <dbReference type="EMBL" id="CAE0715478.1"/>
    </source>
</evidence>
<dbReference type="GO" id="GO:0016020">
    <property type="term" value="C:membrane"/>
    <property type="evidence" value="ECO:0007669"/>
    <property type="project" value="UniProtKB-SubCell"/>
</dbReference>
<feature type="domain" description="DEX1 C-terminal" evidence="7">
    <location>
        <begin position="1027"/>
        <end position="1126"/>
    </location>
</feature>
<feature type="compositionally biased region" description="Basic and acidic residues" evidence="5">
    <location>
        <begin position="479"/>
        <end position="491"/>
    </location>
</feature>
<feature type="compositionally biased region" description="Basic and acidic residues" evidence="5">
    <location>
        <begin position="462"/>
        <end position="472"/>
    </location>
</feature>
<accession>A0A6U9Y2G2</accession>
<dbReference type="EMBL" id="HBIX01010919">
    <property type="protein sequence ID" value="CAE0715477.1"/>
    <property type="molecule type" value="Transcribed_RNA"/>
</dbReference>
<feature type="region of interest" description="Disordered" evidence="5">
    <location>
        <begin position="1161"/>
        <end position="1181"/>
    </location>
</feature>
<feature type="region of interest" description="Disordered" evidence="5">
    <location>
        <begin position="1"/>
        <end position="29"/>
    </location>
</feature>
<feature type="region of interest" description="Disordered" evidence="5">
    <location>
        <begin position="383"/>
        <end position="419"/>
    </location>
</feature>
<sequence length="1181" mass="132618">MEPQSNVSRPWPADTRTSTPSTSSRNMNNTRRRFSTIHVLQVFCLLVVGVCHGNPHSKAYIPYRTDPYDQAISKNNIADFRSDSSDDHRNKNKARPNMYEPEKEVEQNKECPLRFSLGVSRRSNDATPGLGDASATSSPLGIHQPPVIYPILPWQGPGRQVLYATQYEHLDMLTSAKGNVNMPSSSNDGENTGFRKFIKEGLTEHLEFPLLFESSAFQTNPLVTDVNGDGILDAILTDYHGGVYAIGLQVSDTKNSHKATNHRYFMKAQVPRIYVRRQWTEAMVNETLGIDPYEAEKAAEEAEKKLEEERKAARAAEVASGKDKDDPKEESERERRNRYRTNDERPYDPYHSYFEYSYGAGADSHEQILRGVTANVLGQDQEHIQGLEERRNRKLYPKQEENNNEKIINASDAEDKTNQHVIYDSDLDEDKNKHMMHDLEEDNANHRRLQEVDADADEAKDDDPGHPDDDAHWGAFADDLQHKDDDFDGKADQMYADDVTSGDTASDTNGDDDEVKPDGEKQKDAEGVHVEGDDDGSFVSGGDDDYPKYDDYKQPYNNYDDFYSGRYNDDHEDYFDNKHYIRLPPHILCTPVLAELPKLYSKNAGETEKLLFVAVSYYFDEDEYEGFFPYKRFKDSDHGDQTETQRGMYTANAIMVFHFGDAPRWGRQEHLDLSADHSAPVNLTMVGSIPLREDNSKLGAFALSSPTVADINGDGSVEILMGTSMGFLYVMDARSLYSRTNFPIQLEFGIESRILVEDVRGDTNLEIFVADVGGNVICLDDTGKKLWHRNLLYSVTDNQQIKGKSEVIGSSQMVLGDVNGDGILDIVILLQIKTSGQGLSNFLFALSADNGKDIQEGGFPINVWTKNNNYHHDNVGEDFVHVKLPPPLLVDMHEDQDHIADYLKRNGTRWSKPKAKSESHRDDNSKVPHGGTAGGLHIVQPIDTFLVIVEGGSGCTQSIEIGEEINSMVQADDVHGSNKLDLVISTATGNVVTLESEAPFHPLNVWNNGELRSRTNGAAHGYSASQGIFVHEISRRFRDIFGVYVPVTFEIFDNRPNIQNEPDKRKYDVEIRTGTTNLLYLKSFGSPGIYTEHLYIPSGPGHYTLSVILKTTHGLTYEDAFHIGYNVNYMDGFSILLWLPLTIATICIFLMVAKKGQSWEDEDYEGSSGKGILDSYAGLPE</sequence>
<dbReference type="PANTHER" id="PTHR21419">
    <property type="match status" value="1"/>
</dbReference>
<evidence type="ECO:0000256" key="1">
    <source>
        <dbReference type="ARBA" id="ARBA00004167"/>
    </source>
</evidence>
<reference evidence="9" key="1">
    <citation type="submission" date="2021-01" db="EMBL/GenBank/DDBJ databases">
        <authorList>
            <person name="Corre E."/>
            <person name="Pelletier E."/>
            <person name="Niang G."/>
            <person name="Scheremetjew M."/>
            <person name="Finn R."/>
            <person name="Kale V."/>
            <person name="Holt S."/>
            <person name="Cochrane G."/>
            <person name="Meng A."/>
            <person name="Brown T."/>
            <person name="Cohen L."/>
        </authorList>
    </citation>
    <scope>NUCLEOTIDE SEQUENCE</scope>
    <source>
        <strain evidence="9">10249 10 AB</strain>
    </source>
</reference>
<organism evidence="9">
    <name type="scientific">Pseudo-nitzschia australis</name>
    <dbReference type="NCBI Taxonomy" id="44445"/>
    <lineage>
        <taxon>Eukaryota</taxon>
        <taxon>Sar</taxon>
        <taxon>Stramenopiles</taxon>
        <taxon>Ochrophyta</taxon>
        <taxon>Bacillariophyta</taxon>
        <taxon>Bacillariophyceae</taxon>
        <taxon>Bacillariophycidae</taxon>
        <taxon>Bacillariales</taxon>
        <taxon>Bacillariaceae</taxon>
        <taxon>Pseudo-nitzschia</taxon>
    </lineage>
</organism>
<evidence type="ECO:0000256" key="5">
    <source>
        <dbReference type="SAM" id="MobiDB-lite"/>
    </source>
</evidence>
<evidence type="ECO:0000256" key="4">
    <source>
        <dbReference type="ARBA" id="ARBA00023136"/>
    </source>
</evidence>
<keyword evidence="4 6" id="KW-0472">Membrane</keyword>
<feature type="compositionally biased region" description="Basic and acidic residues" evidence="5">
    <location>
        <begin position="383"/>
        <end position="404"/>
    </location>
</feature>
<feature type="region of interest" description="Disordered" evidence="5">
    <location>
        <begin position="75"/>
        <end position="107"/>
    </location>
</feature>
<dbReference type="SUPFAM" id="SSF69318">
    <property type="entry name" value="Integrin alpha N-terminal domain"/>
    <property type="match status" value="1"/>
</dbReference>
<dbReference type="AlphaFoldDB" id="A0A6U9Y2G2"/>
<feature type="compositionally biased region" description="Basic and acidic residues" evidence="5">
    <location>
        <begin position="300"/>
        <end position="348"/>
    </location>
</feature>
<dbReference type="EMBL" id="HBIX01010920">
    <property type="protein sequence ID" value="CAE0715478.1"/>
    <property type="molecule type" value="Transcribed_RNA"/>
</dbReference>
<evidence type="ECO:0000256" key="3">
    <source>
        <dbReference type="ARBA" id="ARBA00022989"/>
    </source>
</evidence>
<evidence type="ECO:0000256" key="2">
    <source>
        <dbReference type="ARBA" id="ARBA00022692"/>
    </source>
</evidence>
<feature type="region of interest" description="Disordered" evidence="5">
    <location>
        <begin position="300"/>
        <end position="350"/>
    </location>
</feature>